<dbReference type="PANTHER" id="PTHR21089:SF1">
    <property type="entry name" value="BIFUNCTIONAL 3-DEHYDROQUINATE DEHYDRATASE_SHIKIMATE DEHYDROGENASE, CHLOROPLASTIC"/>
    <property type="match status" value="1"/>
</dbReference>
<name>A0A6F8ZGP8_9FIRM</name>
<dbReference type="GO" id="GO:0050661">
    <property type="term" value="F:NADP binding"/>
    <property type="evidence" value="ECO:0007669"/>
    <property type="project" value="TreeGrafter"/>
</dbReference>
<keyword evidence="5" id="KW-0560">Oxidoreductase</keyword>
<dbReference type="Proteomes" id="UP000503399">
    <property type="component" value="Chromosome"/>
</dbReference>
<dbReference type="GO" id="GO:0019632">
    <property type="term" value="P:shikimate metabolic process"/>
    <property type="evidence" value="ECO:0007669"/>
    <property type="project" value="TreeGrafter"/>
</dbReference>
<dbReference type="SUPFAM" id="SSF53223">
    <property type="entry name" value="Aminoacid dehydrogenase-like, N-terminal domain"/>
    <property type="match status" value="1"/>
</dbReference>
<proteinExistence type="predicted"/>
<dbReference type="InterPro" id="IPR022893">
    <property type="entry name" value="Shikimate_DH_fam"/>
</dbReference>
<evidence type="ECO:0000259" key="3">
    <source>
        <dbReference type="Pfam" id="PF08501"/>
    </source>
</evidence>
<dbReference type="GO" id="GO:0005829">
    <property type="term" value="C:cytosol"/>
    <property type="evidence" value="ECO:0007669"/>
    <property type="project" value="TreeGrafter"/>
</dbReference>
<reference evidence="5 6" key="1">
    <citation type="submission" date="2020-02" db="EMBL/GenBank/DDBJ databases">
        <authorList>
            <person name="Hogendoorn C."/>
        </authorList>
    </citation>
    <scope>NUCLEOTIDE SEQUENCE [LARGE SCALE GENOMIC DNA]</scope>
    <source>
        <strain evidence="5">R501</strain>
    </source>
</reference>
<evidence type="ECO:0000256" key="2">
    <source>
        <dbReference type="ARBA" id="ARBA00023141"/>
    </source>
</evidence>
<keyword evidence="6" id="KW-1185">Reference proteome</keyword>
<keyword evidence="2" id="KW-0028">Amino-acid biosynthesis</keyword>
<evidence type="ECO:0000256" key="1">
    <source>
        <dbReference type="ARBA" id="ARBA00004871"/>
    </source>
</evidence>
<dbReference type="KEGG" id="hfv:R50_1424"/>
<dbReference type="InterPro" id="IPR041121">
    <property type="entry name" value="SDH_C"/>
</dbReference>
<dbReference type="EMBL" id="LR778114">
    <property type="protein sequence ID" value="CAB1128930.1"/>
    <property type="molecule type" value="Genomic_DNA"/>
</dbReference>
<dbReference type="GO" id="GO:0009073">
    <property type="term" value="P:aromatic amino acid family biosynthetic process"/>
    <property type="evidence" value="ECO:0007669"/>
    <property type="project" value="UniProtKB-KW"/>
</dbReference>
<accession>A0A6F8ZGP8</accession>
<protein>
    <submittedName>
        <fullName evidence="5">Shikimate 5-dehydrogenase I alpha</fullName>
        <ecNumber evidence="5">1.1.1.25</ecNumber>
    </submittedName>
</protein>
<dbReference type="GO" id="GO:0009423">
    <property type="term" value="P:chorismate biosynthetic process"/>
    <property type="evidence" value="ECO:0007669"/>
    <property type="project" value="TreeGrafter"/>
</dbReference>
<dbReference type="Gene3D" id="3.40.50.720">
    <property type="entry name" value="NAD(P)-binding Rossmann-like Domain"/>
    <property type="match status" value="1"/>
</dbReference>
<dbReference type="Pfam" id="PF08501">
    <property type="entry name" value="Shikimate_dh_N"/>
    <property type="match status" value="1"/>
</dbReference>
<dbReference type="InterPro" id="IPR013708">
    <property type="entry name" value="Shikimate_DH-bd_N"/>
</dbReference>
<dbReference type="GO" id="GO:0004764">
    <property type="term" value="F:shikimate 3-dehydrogenase (NADP+) activity"/>
    <property type="evidence" value="ECO:0007669"/>
    <property type="project" value="UniProtKB-EC"/>
</dbReference>
<dbReference type="EC" id="1.1.1.25" evidence="5"/>
<organism evidence="5 6">
    <name type="scientific">Candidatus Hydrogenisulfobacillus filiaventi</name>
    <dbReference type="NCBI Taxonomy" id="2707344"/>
    <lineage>
        <taxon>Bacteria</taxon>
        <taxon>Bacillati</taxon>
        <taxon>Bacillota</taxon>
        <taxon>Clostridia</taxon>
        <taxon>Eubacteriales</taxon>
        <taxon>Clostridiales Family XVII. Incertae Sedis</taxon>
        <taxon>Candidatus Hydrogenisulfobacillus</taxon>
    </lineage>
</organism>
<dbReference type="Pfam" id="PF18317">
    <property type="entry name" value="SDH_C"/>
    <property type="match status" value="1"/>
</dbReference>
<dbReference type="SUPFAM" id="SSF51735">
    <property type="entry name" value="NAD(P)-binding Rossmann-fold domains"/>
    <property type="match status" value="1"/>
</dbReference>
<sequence length="267" mass="28651">MVQSHAGQIARYAVFGYPIGHSLSPVMHNAAFRERGIAARYEAWEVRPGELAAALEAFRARDGRGCNITRPLKTEAFRLAGRRQPWAERTGAVNTLYWEGTELAGANTDAEALSALCPPAGPGEAALVVGAGGVGRATVAVLEGLGYLVTVAARHPEGVVWHPRVVPWEAKGEGRWRVVVNASPLGQEGEPPWDSLPALEPGYSVAVDWVYRPRLTPFLAAARQRGCGVVDGLTLLVEQAALAWRYWFGQEGPRAVMLTAAAQVEPA</sequence>
<dbReference type="Gene3D" id="3.40.50.10860">
    <property type="entry name" value="Leucine Dehydrogenase, chain A, domain 1"/>
    <property type="match status" value="1"/>
</dbReference>
<evidence type="ECO:0000313" key="5">
    <source>
        <dbReference type="EMBL" id="CAB1128930.1"/>
    </source>
</evidence>
<feature type="domain" description="SDH C-terminal" evidence="4">
    <location>
        <begin position="232"/>
        <end position="260"/>
    </location>
</feature>
<dbReference type="InterPro" id="IPR046346">
    <property type="entry name" value="Aminoacid_DH-like_N_sf"/>
</dbReference>
<gene>
    <name evidence="5" type="ORF">R50_1424</name>
</gene>
<keyword evidence="2" id="KW-0057">Aromatic amino acid biosynthesis</keyword>
<dbReference type="PANTHER" id="PTHR21089">
    <property type="entry name" value="SHIKIMATE DEHYDROGENASE"/>
    <property type="match status" value="1"/>
</dbReference>
<evidence type="ECO:0000313" key="6">
    <source>
        <dbReference type="Proteomes" id="UP000503399"/>
    </source>
</evidence>
<feature type="domain" description="Shikimate dehydrogenase substrate binding N-terminal" evidence="3">
    <location>
        <begin position="14"/>
        <end position="96"/>
    </location>
</feature>
<dbReference type="AlphaFoldDB" id="A0A6F8ZGP8"/>
<evidence type="ECO:0000259" key="4">
    <source>
        <dbReference type="Pfam" id="PF18317"/>
    </source>
</evidence>
<comment type="pathway">
    <text evidence="1">Metabolic intermediate biosynthesis; chorismate biosynthesis; chorismate from D-erythrose 4-phosphate and phosphoenolpyruvate: step 4/7.</text>
</comment>
<dbReference type="InterPro" id="IPR036291">
    <property type="entry name" value="NAD(P)-bd_dom_sf"/>
</dbReference>